<comment type="caution">
    <text evidence="1">The sequence shown here is derived from an EMBL/GenBank/DDBJ whole genome shotgun (WGS) entry which is preliminary data.</text>
</comment>
<accession>A0A4C1SUS1</accession>
<dbReference type="AlphaFoldDB" id="A0A4C1SUS1"/>
<proteinExistence type="predicted"/>
<dbReference type="Proteomes" id="UP000299102">
    <property type="component" value="Unassembled WGS sequence"/>
</dbReference>
<reference evidence="1 2" key="1">
    <citation type="journal article" date="2019" name="Commun. Biol.">
        <title>The bagworm genome reveals a unique fibroin gene that provides high tensile strength.</title>
        <authorList>
            <person name="Kono N."/>
            <person name="Nakamura H."/>
            <person name="Ohtoshi R."/>
            <person name="Tomita M."/>
            <person name="Numata K."/>
            <person name="Arakawa K."/>
        </authorList>
    </citation>
    <scope>NUCLEOTIDE SEQUENCE [LARGE SCALE GENOMIC DNA]</scope>
</reference>
<gene>
    <name evidence="1" type="ORF">EVAR_72221_1</name>
</gene>
<evidence type="ECO:0000313" key="2">
    <source>
        <dbReference type="Proteomes" id="UP000299102"/>
    </source>
</evidence>
<keyword evidence="2" id="KW-1185">Reference proteome</keyword>
<evidence type="ECO:0000313" key="1">
    <source>
        <dbReference type="EMBL" id="GBP04791.1"/>
    </source>
</evidence>
<protein>
    <submittedName>
        <fullName evidence="1">Uncharacterized protein</fullName>
    </submittedName>
</protein>
<organism evidence="1 2">
    <name type="scientific">Eumeta variegata</name>
    <name type="common">Bagworm moth</name>
    <name type="synonym">Eumeta japonica</name>
    <dbReference type="NCBI Taxonomy" id="151549"/>
    <lineage>
        <taxon>Eukaryota</taxon>
        <taxon>Metazoa</taxon>
        <taxon>Ecdysozoa</taxon>
        <taxon>Arthropoda</taxon>
        <taxon>Hexapoda</taxon>
        <taxon>Insecta</taxon>
        <taxon>Pterygota</taxon>
        <taxon>Neoptera</taxon>
        <taxon>Endopterygota</taxon>
        <taxon>Lepidoptera</taxon>
        <taxon>Glossata</taxon>
        <taxon>Ditrysia</taxon>
        <taxon>Tineoidea</taxon>
        <taxon>Psychidae</taxon>
        <taxon>Oiketicinae</taxon>
        <taxon>Eumeta</taxon>
    </lineage>
</organism>
<name>A0A4C1SUS1_EUMVA</name>
<dbReference type="EMBL" id="BGZK01010953">
    <property type="protein sequence ID" value="GBP04791.1"/>
    <property type="molecule type" value="Genomic_DNA"/>
</dbReference>
<sequence length="79" mass="8533">MRLAKKAKPLLAKLLPIDFGSVAACVKFIGFSWSLASSWSTCIPDSTWDSFAFPKSVLPTCTQAHKIASAHATTYASQK</sequence>